<reference evidence="7" key="1">
    <citation type="submission" date="2025-08" db="UniProtKB">
        <authorList>
            <consortium name="RefSeq"/>
        </authorList>
    </citation>
    <scope>IDENTIFICATION</scope>
    <source>
        <tissue evidence="7">Whole organism</tissue>
    </source>
</reference>
<dbReference type="InterPro" id="IPR000195">
    <property type="entry name" value="Rab-GAP-TBC_dom"/>
</dbReference>
<feature type="region of interest" description="Disordered" evidence="3">
    <location>
        <begin position="536"/>
        <end position="560"/>
    </location>
</feature>
<dbReference type="PROSITE" id="PS50086">
    <property type="entry name" value="TBC_RABGAP"/>
    <property type="match status" value="1"/>
</dbReference>
<dbReference type="InterPro" id="IPR035969">
    <property type="entry name" value="Rab-GAP_TBC_sf"/>
</dbReference>
<feature type="compositionally biased region" description="Basic and acidic residues" evidence="3">
    <location>
        <begin position="849"/>
        <end position="859"/>
    </location>
</feature>
<evidence type="ECO:0000313" key="6">
    <source>
        <dbReference type="Proteomes" id="UP000694843"/>
    </source>
</evidence>
<evidence type="ECO:0000313" key="7">
    <source>
        <dbReference type="RefSeq" id="XP_047740138.1"/>
    </source>
</evidence>
<feature type="compositionally biased region" description="Polar residues" evidence="3">
    <location>
        <begin position="882"/>
        <end position="896"/>
    </location>
</feature>
<evidence type="ECO:0000259" key="5">
    <source>
        <dbReference type="PROSITE" id="PS50826"/>
    </source>
</evidence>
<dbReference type="InterPro" id="IPR037745">
    <property type="entry name" value="SGSM1/2"/>
</dbReference>
<dbReference type="CDD" id="cd15784">
    <property type="entry name" value="PH_RUTBC"/>
    <property type="match status" value="1"/>
</dbReference>
<dbReference type="Gene3D" id="1.10.8.270">
    <property type="entry name" value="putative rabgap domain of human tbc1 domain family member 14 like domains"/>
    <property type="match status" value="1"/>
</dbReference>
<dbReference type="GeneID" id="108674642"/>
<dbReference type="Proteomes" id="UP000694843">
    <property type="component" value="Unplaced"/>
</dbReference>
<dbReference type="Gene3D" id="1.10.472.80">
    <property type="entry name" value="Ypt/Rab-GAP domain of gyp1p, domain 3"/>
    <property type="match status" value="1"/>
</dbReference>
<organism evidence="6 7">
    <name type="scientific">Hyalella azteca</name>
    <name type="common">Amphipod</name>
    <dbReference type="NCBI Taxonomy" id="294128"/>
    <lineage>
        <taxon>Eukaryota</taxon>
        <taxon>Metazoa</taxon>
        <taxon>Ecdysozoa</taxon>
        <taxon>Arthropoda</taxon>
        <taxon>Crustacea</taxon>
        <taxon>Multicrustacea</taxon>
        <taxon>Malacostraca</taxon>
        <taxon>Eumalacostraca</taxon>
        <taxon>Peracarida</taxon>
        <taxon>Amphipoda</taxon>
        <taxon>Senticaudata</taxon>
        <taxon>Talitrida</taxon>
        <taxon>Talitroidea</taxon>
        <taxon>Hyalellidae</taxon>
        <taxon>Hyalella</taxon>
    </lineage>
</organism>
<dbReference type="Gene3D" id="2.30.29.230">
    <property type="match status" value="1"/>
</dbReference>
<dbReference type="RefSeq" id="XP_047740138.1">
    <property type="nucleotide sequence ID" value="XM_047884182.1"/>
</dbReference>
<proteinExistence type="inferred from homology"/>
<evidence type="ECO:0000256" key="1">
    <source>
        <dbReference type="ARBA" id="ARBA00022468"/>
    </source>
</evidence>
<feature type="region of interest" description="Disordered" evidence="3">
    <location>
        <begin position="598"/>
        <end position="635"/>
    </location>
</feature>
<dbReference type="Pfam" id="PF00566">
    <property type="entry name" value="RabGAP-TBC"/>
    <property type="match status" value="1"/>
</dbReference>
<evidence type="ECO:0000259" key="4">
    <source>
        <dbReference type="PROSITE" id="PS50086"/>
    </source>
</evidence>
<keyword evidence="6" id="KW-1185">Reference proteome</keyword>
<name>A0A979FU53_HYAAZ</name>
<dbReference type="PANTHER" id="PTHR22957">
    <property type="entry name" value="TBC1 DOMAIN FAMILY MEMBER GTPASE-ACTIVATING PROTEIN"/>
    <property type="match status" value="1"/>
</dbReference>
<dbReference type="FunFam" id="1.10.8.270:FF:000064">
    <property type="entry name" value="Small G protein-signaling modulator 1b"/>
    <property type="match status" value="1"/>
</dbReference>
<dbReference type="Gene3D" id="1.20.58.900">
    <property type="match status" value="1"/>
</dbReference>
<dbReference type="GO" id="GO:0005096">
    <property type="term" value="F:GTPase activator activity"/>
    <property type="evidence" value="ECO:0007669"/>
    <property type="project" value="UniProtKB-KW"/>
</dbReference>
<protein>
    <submittedName>
        <fullName evidence="7">Small G protein signaling modulator 2</fullName>
    </submittedName>
</protein>
<dbReference type="KEGG" id="hazt:108674642"/>
<dbReference type="AlphaFoldDB" id="A0A979FU53"/>
<evidence type="ECO:0000256" key="2">
    <source>
        <dbReference type="ARBA" id="ARBA00034124"/>
    </source>
</evidence>
<dbReference type="InterPro" id="IPR004012">
    <property type="entry name" value="Run_dom"/>
</dbReference>
<feature type="compositionally biased region" description="Low complexity" evidence="3">
    <location>
        <begin position="598"/>
        <end position="619"/>
    </location>
</feature>
<comment type="similarity">
    <text evidence="2">Belongs to the RUTBC family.</text>
</comment>
<dbReference type="PANTHER" id="PTHR22957:SF502">
    <property type="entry name" value="SMALL G PROTEIN SIGNALING MODULATOR 2-RELATED"/>
    <property type="match status" value="1"/>
</dbReference>
<dbReference type="OMA" id="CDRNYAY"/>
<dbReference type="SMART" id="SM00593">
    <property type="entry name" value="RUN"/>
    <property type="match status" value="1"/>
</dbReference>
<feature type="domain" description="RUN" evidence="5">
    <location>
        <begin position="36"/>
        <end position="198"/>
    </location>
</feature>
<dbReference type="GO" id="GO:0031410">
    <property type="term" value="C:cytoplasmic vesicle"/>
    <property type="evidence" value="ECO:0007669"/>
    <property type="project" value="UniProtKB-ARBA"/>
</dbReference>
<feature type="region of interest" description="Disordered" evidence="3">
    <location>
        <begin position="93"/>
        <end position="129"/>
    </location>
</feature>
<keyword evidence="1" id="KW-0343">GTPase activation</keyword>
<feature type="region of interest" description="Disordered" evidence="3">
    <location>
        <begin position="913"/>
        <end position="939"/>
    </location>
</feature>
<feature type="domain" description="Rab-GAP TBC" evidence="4">
    <location>
        <begin position="734"/>
        <end position="1195"/>
    </location>
</feature>
<feature type="compositionally biased region" description="Polar residues" evidence="3">
    <location>
        <begin position="829"/>
        <end position="845"/>
    </location>
</feature>
<feature type="compositionally biased region" description="Low complexity" evidence="3">
    <location>
        <begin position="548"/>
        <end position="560"/>
    </location>
</feature>
<feature type="region of interest" description="Disordered" evidence="3">
    <location>
        <begin position="218"/>
        <end position="260"/>
    </location>
</feature>
<dbReference type="CDD" id="cd17687">
    <property type="entry name" value="RUN_SGSM1_like"/>
    <property type="match status" value="1"/>
</dbReference>
<dbReference type="Pfam" id="PF02759">
    <property type="entry name" value="RUN"/>
    <property type="match status" value="1"/>
</dbReference>
<dbReference type="InterPro" id="IPR037213">
    <property type="entry name" value="Run_dom_sf"/>
</dbReference>
<dbReference type="PROSITE" id="PS50826">
    <property type="entry name" value="RUN"/>
    <property type="match status" value="1"/>
</dbReference>
<dbReference type="FunFam" id="1.10.472.80:FF:000004">
    <property type="entry name" value="Small G protein signaling modulator 1"/>
    <property type="match status" value="1"/>
</dbReference>
<dbReference type="OrthoDB" id="10264062at2759"/>
<gene>
    <name evidence="7" type="primary">LOC108674642</name>
</gene>
<evidence type="ECO:0000256" key="3">
    <source>
        <dbReference type="SAM" id="MobiDB-lite"/>
    </source>
</evidence>
<dbReference type="InterPro" id="IPR021935">
    <property type="entry name" value="SGSM1/2_RBD"/>
</dbReference>
<dbReference type="SMART" id="SM00164">
    <property type="entry name" value="TBC"/>
    <property type="match status" value="1"/>
</dbReference>
<dbReference type="SUPFAM" id="SSF140741">
    <property type="entry name" value="RUN domain-like"/>
    <property type="match status" value="1"/>
</dbReference>
<accession>A0A979FU53</accession>
<feature type="region of interest" description="Disordered" evidence="3">
    <location>
        <begin position="804"/>
        <end position="901"/>
    </location>
</feature>
<dbReference type="Pfam" id="PF12068">
    <property type="entry name" value="PH_RBD"/>
    <property type="match status" value="1"/>
</dbReference>
<sequence>MSLIMNDKDLHERLIRTMKKEVKQIMEEAVTRKFVHEESCSITSLCAAVEACLSDGLKRRSLGLFKTSSTTALIHKVGKTFPPAGVVSKIVQDMEASDPNRRSGSSGDSSTRLPKPPLTKKNSGSVASALPPPPPRYLWIRVALFQKTLSIIIDHLVENSSKYYEKDALAADPEYGTILSSLLVGPCALDYSRMKTVDHLWTDPPADELLQRQLITSAHHMSGPPTPPPPRRPGLHYRRPNGGGSSLSEDSSGSGGSFGQSFSCSAPSGGALNGSTGAALATAPAGGVQSNGSIGDRRQLYSNARDYVDSLHQNHKATLLYGKNNVLVQPKDHVEAMPGYLSLHLTPPDALVIKWTPNHLMNGQPSTEAINGQLQDKSAYWEFALNVPVEEIVYVHCHQQGDSGGAIVLVGQDGTQYPHIHFPKGGHLLAFLSCLETGLAPMGHLDPPLWSQRGKGKVFPKLRRRARAFVNMNNRKNQQQQQQQKCDEGGIELAVHGGDVSDDDETTDYVFRIITSDASDRMSHSEIMSTLLRTPSTAGSWFPRIPRLSSNSSSTSSSKSLSLGESLSELFPPLTPTPQSAPCLDSAQQLSLREAQQKLLSDSQKISQQQQLHQQQQKKQQQERHSTSDAEGGTDAATAEGVVKQEANSDQLQLVCVTMKQQIISRAFYGWLAHCRHLHTVRTHLAGLVLPLSAAPTLAHSWREGLTEAVWQDLSKGGTVVREPEVWGRVYLGGVPHAIRKQVWPYLLGHYHFGSTEEKRAALDVKTRANFEATMSEWLAVEAIIRQRNREAMAQNMARLVSEGHASATDTPRGPEAPGPYKTAVSRARTLSNEVFEPDTSSFESGDSDTARAHSKEGGAEVGTDSRSSSSRRTSLGKPLKDSSSTGTPQGTQQWNGGVPSGEVASRLLAVRNSGAGGSEDRSSSVCSKKTSSKESSVDEMFSPACVITPDGTTEDVREACSVTTHDDSQSFVSAVSDEIVTDDASPGFCDDDLGDDATIADVSREDCKDQLAVEDVVSLESRSSCISPSSSHGGGVYSTELLEEFGLNLHRIDNDVQRCDRNYCYFTPHNLEKLRNVMCTYVWEHLSTGYLQGMCDLVAPLLVVFDDEALTYSCFRQLMVRMTANFPHGGQMDQHFANMRSLIQILDSEMFELMQSKGDYSHFYFCYRWFLLDFKRELVYDDVFVAWETIWAARHVSSSHFFLFIALALVEHYRDIILDNNMDFTDIIKFFNEMAERHDAKVILRTARSLVTQLQTLIENK</sequence>
<dbReference type="SUPFAM" id="SSF47923">
    <property type="entry name" value="Ypt/Rab-GAP domain of gyp1p"/>
    <property type="match status" value="2"/>
</dbReference>